<reference evidence="1" key="1">
    <citation type="submission" date="2019-11" db="UniProtKB">
        <authorList>
            <consortium name="WormBaseParasite"/>
        </authorList>
    </citation>
    <scope>IDENTIFICATION</scope>
</reference>
<organism evidence="1">
    <name type="scientific">Mesocestoides corti</name>
    <name type="common">Flatworm</name>
    <dbReference type="NCBI Taxonomy" id="53468"/>
    <lineage>
        <taxon>Eukaryota</taxon>
        <taxon>Metazoa</taxon>
        <taxon>Spiralia</taxon>
        <taxon>Lophotrochozoa</taxon>
        <taxon>Platyhelminthes</taxon>
        <taxon>Cestoda</taxon>
        <taxon>Eucestoda</taxon>
        <taxon>Cyclophyllidea</taxon>
        <taxon>Mesocestoididae</taxon>
        <taxon>Mesocestoides</taxon>
    </lineage>
</organism>
<dbReference type="WBParaSite" id="MCU_011388-RA">
    <property type="protein sequence ID" value="MCU_011388-RA"/>
    <property type="gene ID" value="MCU_011388"/>
</dbReference>
<proteinExistence type="predicted"/>
<sequence>IIVLWLIFQESTSSNVLISSPQTLQFEKCQLLKSSFAKILPQGCNACRQGPTCDLPYNNPPEFSALEYLVRPRLQDYTQKVAQLIATDMDLCAAPNAPP</sequence>
<protein>
    <submittedName>
        <fullName evidence="1">NPC1_N domain-containing protein</fullName>
    </submittedName>
</protein>
<name>A0A5K3FX17_MESCO</name>
<dbReference type="AlphaFoldDB" id="A0A5K3FX17"/>
<evidence type="ECO:0000313" key="1">
    <source>
        <dbReference type="WBParaSite" id="MCU_011388-RA"/>
    </source>
</evidence>
<accession>A0A5K3FX17</accession>